<dbReference type="GO" id="GO:0004222">
    <property type="term" value="F:metalloendopeptidase activity"/>
    <property type="evidence" value="ECO:0007669"/>
    <property type="project" value="InterPro"/>
</dbReference>
<dbReference type="STRING" id="493475.GARC_0239"/>
<dbReference type="GO" id="GO:0008270">
    <property type="term" value="F:zinc ion binding"/>
    <property type="evidence" value="ECO:0007669"/>
    <property type="project" value="UniProtKB-UniRule"/>
</dbReference>
<dbReference type="SUPFAM" id="SSF55486">
    <property type="entry name" value="Metalloproteases ('zincins'), catalytic domain"/>
    <property type="match status" value="1"/>
</dbReference>
<dbReference type="Pfam" id="PF02130">
    <property type="entry name" value="YbeY"/>
    <property type="match status" value="1"/>
</dbReference>
<evidence type="ECO:0000256" key="1">
    <source>
        <dbReference type="ARBA" id="ARBA00010875"/>
    </source>
</evidence>
<comment type="cofactor">
    <cofactor evidence="8">
        <name>Zn(2+)</name>
        <dbReference type="ChEBI" id="CHEBI:29105"/>
    </cofactor>
    <text evidence="8">Binds 1 zinc ion.</text>
</comment>
<dbReference type="InterPro" id="IPR023091">
    <property type="entry name" value="MetalPrtase_cat_dom_sf_prd"/>
</dbReference>
<accession>K6XZZ6</accession>
<dbReference type="PROSITE" id="PS01306">
    <property type="entry name" value="UPF0054"/>
    <property type="match status" value="1"/>
</dbReference>
<evidence type="ECO:0000256" key="3">
    <source>
        <dbReference type="ARBA" id="ARBA00022722"/>
    </source>
</evidence>
<evidence type="ECO:0000256" key="2">
    <source>
        <dbReference type="ARBA" id="ARBA00022517"/>
    </source>
</evidence>
<dbReference type="EC" id="3.1.-.-" evidence="8"/>
<keyword evidence="8" id="KW-0963">Cytoplasm</keyword>
<dbReference type="GO" id="GO:0006364">
    <property type="term" value="P:rRNA processing"/>
    <property type="evidence" value="ECO:0007669"/>
    <property type="project" value="UniProtKB-UniRule"/>
</dbReference>
<sequence>MKIPLSEQSMSAILDLQLASDCADIPKQEDIQLWLDTLLLHQQMTEKEITVRVVDVTEIHQLNLQYRGKDKPTNVLSFPFEMPELNLPDGAQLDDSMSTFLGDIVICAQVVTQESQQQNKLLNHHWAHMIIHGTLHLLGYDHIEEQDAQEMEGIEIAILQKLAIDDPYQNH</sequence>
<keyword evidence="7 8" id="KW-0862">Zinc</keyword>
<dbReference type="InterPro" id="IPR020549">
    <property type="entry name" value="YbeY_CS"/>
</dbReference>
<keyword evidence="8" id="KW-0698">rRNA processing</keyword>
<dbReference type="Proteomes" id="UP000006327">
    <property type="component" value="Unassembled WGS sequence"/>
</dbReference>
<dbReference type="GO" id="GO:0005737">
    <property type="term" value="C:cytoplasm"/>
    <property type="evidence" value="ECO:0007669"/>
    <property type="project" value="UniProtKB-SubCell"/>
</dbReference>
<comment type="similarity">
    <text evidence="1 8">Belongs to the endoribonuclease YbeY family.</text>
</comment>
<gene>
    <name evidence="8" type="primary">ybeY</name>
    <name evidence="9" type="ORF">GARC_0239</name>
</gene>
<organism evidence="9 10">
    <name type="scientific">Paraglaciecola arctica BSs20135</name>
    <dbReference type="NCBI Taxonomy" id="493475"/>
    <lineage>
        <taxon>Bacteria</taxon>
        <taxon>Pseudomonadati</taxon>
        <taxon>Pseudomonadota</taxon>
        <taxon>Gammaproteobacteria</taxon>
        <taxon>Alteromonadales</taxon>
        <taxon>Alteromonadaceae</taxon>
        <taxon>Paraglaciecola</taxon>
    </lineage>
</organism>
<comment type="function">
    <text evidence="8">Single strand-specific metallo-endoribonuclease involved in late-stage 70S ribosome quality control and in maturation of the 3' terminus of the 16S rRNA.</text>
</comment>
<feature type="binding site" evidence="8">
    <location>
        <position position="142"/>
    </location>
    <ligand>
        <name>Zn(2+)</name>
        <dbReference type="ChEBI" id="CHEBI:29105"/>
        <note>catalytic</note>
    </ligand>
</feature>
<keyword evidence="3 8" id="KW-0540">Nuclease</keyword>
<evidence type="ECO:0000256" key="8">
    <source>
        <dbReference type="HAMAP-Rule" id="MF_00009"/>
    </source>
</evidence>
<evidence type="ECO:0000256" key="5">
    <source>
        <dbReference type="ARBA" id="ARBA00022759"/>
    </source>
</evidence>
<keyword evidence="2 8" id="KW-0690">Ribosome biogenesis</keyword>
<keyword evidence="4 8" id="KW-0479">Metal-binding</keyword>
<reference evidence="9 10" key="1">
    <citation type="journal article" date="2017" name="Antonie Van Leeuwenhoek">
        <title>Rhizobium rhizosphaerae sp. nov., a novel species isolated from rice rhizosphere.</title>
        <authorList>
            <person name="Zhao J.J."/>
            <person name="Zhang J."/>
            <person name="Zhang R.J."/>
            <person name="Zhang C.W."/>
            <person name="Yin H.Q."/>
            <person name="Zhang X.X."/>
        </authorList>
    </citation>
    <scope>NUCLEOTIDE SEQUENCE [LARGE SCALE GENOMIC DNA]</scope>
    <source>
        <strain evidence="9 10">BSs20135</strain>
    </source>
</reference>
<dbReference type="HAMAP" id="MF_00009">
    <property type="entry name" value="Endoribonucl_YbeY"/>
    <property type="match status" value="1"/>
</dbReference>
<protein>
    <recommendedName>
        <fullName evidence="8">Endoribonuclease YbeY</fullName>
        <ecNumber evidence="8">3.1.-.-</ecNumber>
    </recommendedName>
</protein>
<dbReference type="EMBL" id="BAEO01000005">
    <property type="protein sequence ID" value="GAC17221.1"/>
    <property type="molecule type" value="Genomic_DNA"/>
</dbReference>
<comment type="caution">
    <text evidence="9">The sequence shown here is derived from an EMBL/GenBank/DDBJ whole genome shotgun (WGS) entry which is preliminary data.</text>
</comment>
<keyword evidence="5 8" id="KW-0255">Endonuclease</keyword>
<dbReference type="InterPro" id="IPR002036">
    <property type="entry name" value="YbeY"/>
</dbReference>
<proteinExistence type="inferred from homology"/>
<evidence type="ECO:0000256" key="4">
    <source>
        <dbReference type="ARBA" id="ARBA00022723"/>
    </source>
</evidence>
<comment type="subcellular location">
    <subcellularLocation>
        <location evidence="8">Cytoplasm</location>
    </subcellularLocation>
</comment>
<feature type="binding site" evidence="8">
    <location>
        <position position="136"/>
    </location>
    <ligand>
        <name>Zn(2+)</name>
        <dbReference type="ChEBI" id="CHEBI:29105"/>
        <note>catalytic</note>
    </ligand>
</feature>
<dbReference type="NCBIfam" id="TIGR00043">
    <property type="entry name" value="rRNA maturation RNase YbeY"/>
    <property type="match status" value="1"/>
</dbReference>
<keyword evidence="6 8" id="KW-0378">Hydrolase</keyword>
<evidence type="ECO:0000313" key="9">
    <source>
        <dbReference type="EMBL" id="GAC17221.1"/>
    </source>
</evidence>
<dbReference type="eggNOG" id="COG0319">
    <property type="taxonomic scope" value="Bacteria"/>
</dbReference>
<evidence type="ECO:0000256" key="6">
    <source>
        <dbReference type="ARBA" id="ARBA00022801"/>
    </source>
</evidence>
<dbReference type="PANTHER" id="PTHR46986">
    <property type="entry name" value="ENDORIBONUCLEASE YBEY, CHLOROPLASTIC"/>
    <property type="match status" value="1"/>
</dbReference>
<keyword evidence="10" id="KW-1185">Reference proteome</keyword>
<dbReference type="Gene3D" id="3.40.390.30">
    <property type="entry name" value="Metalloproteases ('zincins'), catalytic domain"/>
    <property type="match status" value="1"/>
</dbReference>
<dbReference type="GO" id="GO:0004521">
    <property type="term" value="F:RNA endonuclease activity"/>
    <property type="evidence" value="ECO:0007669"/>
    <property type="project" value="UniProtKB-UniRule"/>
</dbReference>
<dbReference type="PANTHER" id="PTHR46986:SF1">
    <property type="entry name" value="ENDORIBONUCLEASE YBEY, CHLOROPLASTIC"/>
    <property type="match status" value="1"/>
</dbReference>
<evidence type="ECO:0000256" key="7">
    <source>
        <dbReference type="ARBA" id="ARBA00022833"/>
    </source>
</evidence>
<evidence type="ECO:0000313" key="10">
    <source>
        <dbReference type="Proteomes" id="UP000006327"/>
    </source>
</evidence>
<dbReference type="AlphaFoldDB" id="K6XZZ6"/>
<name>K6XZZ6_9ALTE</name>
<feature type="binding site" evidence="8">
    <location>
        <position position="132"/>
    </location>
    <ligand>
        <name>Zn(2+)</name>
        <dbReference type="ChEBI" id="CHEBI:29105"/>
        <note>catalytic</note>
    </ligand>
</feature>